<organism evidence="1 2">
    <name type="scientific">Musa balbisiana</name>
    <name type="common">Banana</name>
    <dbReference type="NCBI Taxonomy" id="52838"/>
    <lineage>
        <taxon>Eukaryota</taxon>
        <taxon>Viridiplantae</taxon>
        <taxon>Streptophyta</taxon>
        <taxon>Embryophyta</taxon>
        <taxon>Tracheophyta</taxon>
        <taxon>Spermatophyta</taxon>
        <taxon>Magnoliopsida</taxon>
        <taxon>Liliopsida</taxon>
        <taxon>Zingiberales</taxon>
        <taxon>Musaceae</taxon>
        <taxon>Musa</taxon>
    </lineage>
</organism>
<comment type="caution">
    <text evidence="1">The sequence shown here is derived from an EMBL/GenBank/DDBJ whole genome shotgun (WGS) entry which is preliminary data.</text>
</comment>
<dbReference type="AlphaFoldDB" id="A0A4S8IQK4"/>
<accession>A0A4S8IQK4</accession>
<gene>
    <name evidence="1" type="ORF">C4D60_Mb06t19860</name>
</gene>
<proteinExistence type="predicted"/>
<name>A0A4S8IQK4_MUSBA</name>
<reference evidence="1 2" key="1">
    <citation type="journal article" date="2019" name="Nat. Plants">
        <title>Genome sequencing of Musa balbisiana reveals subgenome evolution and function divergence in polyploid bananas.</title>
        <authorList>
            <person name="Yao X."/>
        </authorList>
    </citation>
    <scope>NUCLEOTIDE SEQUENCE [LARGE SCALE GENOMIC DNA]</scope>
    <source>
        <strain evidence="2">cv. DH-PKW</strain>
        <tissue evidence="1">Leaves</tissue>
    </source>
</reference>
<dbReference type="Proteomes" id="UP000317650">
    <property type="component" value="Chromosome 6"/>
</dbReference>
<keyword evidence="2" id="KW-1185">Reference proteome</keyword>
<sequence>MRCCPLHLLAHRIPYQYDCLSTLKYINDTQQVANVIAFLANLANIISVLQRQHLALGLVADLEGRVSDGRHLDVTK</sequence>
<dbReference type="EMBL" id="PYDT01000009">
    <property type="protein sequence ID" value="THU50404.1"/>
    <property type="molecule type" value="Genomic_DNA"/>
</dbReference>
<protein>
    <submittedName>
        <fullName evidence="1">Uncharacterized protein</fullName>
    </submittedName>
</protein>
<evidence type="ECO:0000313" key="1">
    <source>
        <dbReference type="EMBL" id="THU50404.1"/>
    </source>
</evidence>
<evidence type="ECO:0000313" key="2">
    <source>
        <dbReference type="Proteomes" id="UP000317650"/>
    </source>
</evidence>